<dbReference type="Proteomes" id="UP000186817">
    <property type="component" value="Unassembled WGS sequence"/>
</dbReference>
<gene>
    <name evidence="1" type="primary">gnt1</name>
    <name evidence="1" type="ORF">AK812_SmicGene14066</name>
</gene>
<dbReference type="PANTHER" id="PTHR34496">
    <property type="entry name" value="GLCNAC TRANSFERASE-RELATED"/>
    <property type="match status" value="1"/>
</dbReference>
<dbReference type="OrthoDB" id="443147at2759"/>
<dbReference type="InterPro" id="IPR021067">
    <property type="entry name" value="Glycosyltransferase"/>
</dbReference>
<evidence type="ECO:0000313" key="1">
    <source>
        <dbReference type="EMBL" id="OLQ03047.1"/>
    </source>
</evidence>
<proteinExistence type="predicted"/>
<dbReference type="PANTHER" id="PTHR34496:SF10">
    <property type="entry name" value="GLCNAC TRANSFERASE"/>
    <property type="match status" value="1"/>
</dbReference>
<comment type="caution">
    <text evidence="1">The sequence shown here is derived from an EMBL/GenBank/DDBJ whole genome shotgun (WGS) entry which is preliminary data.</text>
</comment>
<evidence type="ECO:0000313" key="2">
    <source>
        <dbReference type="Proteomes" id="UP000186817"/>
    </source>
</evidence>
<dbReference type="AlphaFoldDB" id="A0A1Q9E6J5"/>
<dbReference type="GO" id="GO:0016757">
    <property type="term" value="F:glycosyltransferase activity"/>
    <property type="evidence" value="ECO:0007669"/>
    <property type="project" value="UniProtKB-KW"/>
</dbReference>
<dbReference type="EMBL" id="LSRX01000248">
    <property type="protein sequence ID" value="OLQ03047.1"/>
    <property type="molecule type" value="Genomic_DNA"/>
</dbReference>
<dbReference type="InterPro" id="IPR029044">
    <property type="entry name" value="Nucleotide-diphossugar_trans"/>
</dbReference>
<keyword evidence="1" id="KW-0328">Glycosyltransferase</keyword>
<sequence>MVRKRLRSLLVCFLLFLIIWLSTGASKAWISGSVPKARRMAHLQQESSPGTIFVSIAAFLDPELPETLKAMLMHAERPELLNVGIVWQGLEDPPLSETELSELHELWQVPLGEATHYENTALGMLLDQNRSFPHMPHGDAVKRVSLVGGHIRLLDIQAKDARGCHWARYIAQLLWEGEDFYLQLDSHMRFTKHWDTQMREQLALCSKRSPKPVLSNYGRPYSLSTPASWTPSPDLLSPSHICAGYFDADGILRHPSIPLRSNWSFPRKHVFWSGHFSFSSSRVLLEVPFDPQLPMAHFPEEPLIAVRLFTHGWDVYSPTQGIIFHLWERDYRRTFFEMKDLYAELYPVSLKRVERLLCSGPQGPAPEPASSAWPLPGGRVAEDLDPFGLGEERSVEDFEKLADISFKDRSIGLRGYLGGLQVQDYVLALIEPQDLALMFSLHFVALPLRHPMPSIDLNDTVALLLGLAVMTSARGGRTLWIALVCAVVWAVSQGGESWAGPSASPKSPKRSSVALRAAGFADTTRPSRKRKKPDLAQLEEDHGDKAALVLKILKGAPAPTPEDMVRARYSATRLKDAVFMAKTEKNPLQTKLSNRVKAWALCFGTEKPDTFDQEPGDASRLQEVERLEIIESSDNEVEFKLHCKKGVLLERSVMEEDEKYGWIYSGESKTGDWL</sequence>
<dbReference type="Gene3D" id="3.10.450.50">
    <property type="match status" value="1"/>
</dbReference>
<dbReference type="Pfam" id="PF11397">
    <property type="entry name" value="GlcNAc"/>
    <property type="match status" value="1"/>
</dbReference>
<keyword evidence="1" id="KW-0808">Transferase</keyword>
<dbReference type="SUPFAM" id="SSF53448">
    <property type="entry name" value="Nucleotide-diphospho-sugar transferases"/>
    <property type="match status" value="1"/>
</dbReference>
<accession>A0A1Q9E6J5</accession>
<protein>
    <submittedName>
        <fullName evidence="1">[Skp1-protein]-hydroxyproline N-acetylglucosaminyltransferase</fullName>
    </submittedName>
</protein>
<name>A0A1Q9E6J5_SYMMI</name>
<organism evidence="1 2">
    <name type="scientific">Symbiodinium microadriaticum</name>
    <name type="common">Dinoflagellate</name>
    <name type="synonym">Zooxanthella microadriatica</name>
    <dbReference type="NCBI Taxonomy" id="2951"/>
    <lineage>
        <taxon>Eukaryota</taxon>
        <taxon>Sar</taxon>
        <taxon>Alveolata</taxon>
        <taxon>Dinophyceae</taxon>
        <taxon>Suessiales</taxon>
        <taxon>Symbiodiniaceae</taxon>
        <taxon>Symbiodinium</taxon>
    </lineage>
</organism>
<keyword evidence="2" id="KW-1185">Reference proteome</keyword>
<reference evidence="1 2" key="1">
    <citation type="submission" date="2016-02" db="EMBL/GenBank/DDBJ databases">
        <title>Genome analysis of coral dinoflagellate symbionts highlights evolutionary adaptations to a symbiotic lifestyle.</title>
        <authorList>
            <person name="Aranda M."/>
            <person name="Li Y."/>
            <person name="Liew Y.J."/>
            <person name="Baumgarten S."/>
            <person name="Simakov O."/>
            <person name="Wilson M."/>
            <person name="Piel J."/>
            <person name="Ashoor H."/>
            <person name="Bougouffa S."/>
            <person name="Bajic V.B."/>
            <person name="Ryu T."/>
            <person name="Ravasi T."/>
            <person name="Bayer T."/>
            <person name="Micklem G."/>
            <person name="Kim H."/>
            <person name="Bhak J."/>
            <person name="Lajeunesse T.C."/>
            <person name="Voolstra C.R."/>
        </authorList>
    </citation>
    <scope>NUCLEOTIDE SEQUENCE [LARGE SCALE GENOMIC DNA]</scope>
    <source>
        <strain evidence="1 2">CCMP2467</strain>
    </source>
</reference>